<proteinExistence type="predicted"/>
<dbReference type="GeneID" id="87003747"/>
<evidence type="ECO:0000313" key="1">
    <source>
        <dbReference type="EMBL" id="ASM79861.1"/>
    </source>
</evidence>
<protein>
    <submittedName>
        <fullName evidence="1">Uncharacterized protein</fullName>
    </submittedName>
</protein>
<geneLocation type="plasmid" evidence="1">
    <name>pIncAC-KP4898</name>
</geneLocation>
<dbReference type="AlphaFoldDB" id="A0A221KLA9"/>
<dbReference type="EMBL" id="KY882285">
    <property type="protein sequence ID" value="ASM79861.1"/>
    <property type="molecule type" value="Genomic_DNA"/>
</dbReference>
<keyword evidence="1" id="KW-0614">Plasmid</keyword>
<dbReference type="RefSeq" id="WP_000050850.1">
    <property type="nucleotide sequence ID" value="NZ_CP034084.1"/>
</dbReference>
<sequence>MSLDKLSRLVDQQRKTQDEINNEVILAVKEVLSTNSISLARELVGCVPQDHPFHPFLLAIAKQLDPR</sequence>
<name>A0A221KLA9_KLEPN</name>
<organism evidence="1">
    <name type="scientific">Klebsiella pneumoniae subsp. pneumoniae</name>
    <dbReference type="NCBI Taxonomy" id="72407"/>
    <lineage>
        <taxon>Bacteria</taxon>
        <taxon>Pseudomonadati</taxon>
        <taxon>Pseudomonadota</taxon>
        <taxon>Gammaproteobacteria</taxon>
        <taxon>Enterobacterales</taxon>
        <taxon>Enterobacteriaceae</taxon>
        <taxon>Klebsiella/Raoultella group</taxon>
        <taxon>Klebsiella</taxon>
        <taxon>Klebsiella pneumoniae complex</taxon>
    </lineage>
</organism>
<reference evidence="1" key="1">
    <citation type="journal article" date="2017" name="Front. Microbiol.">
        <title>A novel IncA/C1 group conjugative plasmid, encoding VIM-1 metallo-beta-lactamase, mediates the acquisition of carbapenem resistance in ST104 Klebsiella pneumoniae isolates from neonates in the intensive care unit of Monaldi Hospital in Naples.</title>
        <authorList>
            <person name="Esposito E.P."/>
            <person name="Gaiarsa S."/>
            <person name="Del Franco M."/>
            <person name="Crivaro V."/>
            <person name="Bernardo M."/>
            <person name="Cuccurullo S."/>
            <person name="Pennino F."/>
            <person name="Triassi M."/>
            <person name="Marone P."/>
            <person name="Sassera D."/>
            <person name="Zarrilli R."/>
        </authorList>
    </citation>
    <scope>NUCLEOTIDE SEQUENCE</scope>
    <source>
        <strain evidence="1">KP4898</strain>
        <plasmid evidence="1">pIncAC-KP4898</plasmid>
    </source>
</reference>
<reference evidence="1" key="2">
    <citation type="submission" date="2017-04" db="EMBL/GenBank/DDBJ databases">
        <authorList>
            <person name="Afonso C.L."/>
            <person name="Miller P.J."/>
            <person name="Scott M.A."/>
            <person name="Spackman E."/>
            <person name="Goraichik I."/>
            <person name="Dimitrov K.M."/>
            <person name="Suarez D.L."/>
            <person name="Swayne D.E."/>
        </authorList>
    </citation>
    <scope>NUCLEOTIDE SEQUENCE</scope>
    <source>
        <strain evidence="1">KP4898</strain>
        <plasmid evidence="1">pIncAC-KP4898</plasmid>
    </source>
</reference>
<accession>A0A221KLA9</accession>